<dbReference type="GeneID" id="92084142"/>
<dbReference type="PANTHER" id="PTHR35006">
    <property type="entry name" value="GLYOXALASE FAMILY PROTEIN (AFU_ORTHOLOGUE AFUA_5G14830)"/>
    <property type="match status" value="1"/>
</dbReference>
<sequence>MTSSAFSRVTFDHVGIVCSSEVFEDEIKFLNASLAPLGIKEHFRIAPLVSAMGSNPQKLDFWVSAVVKGTEIKQTTTLIHIGFRADDRSQVDEFHKLGLAAGGKDNGAPGIRGQYHPGYYGGFLTSPAGNNIEVVHHDFSPLQAKN</sequence>
<dbReference type="Gene3D" id="3.10.180.10">
    <property type="entry name" value="2,3-Dihydroxybiphenyl 1,2-Dioxygenase, domain 1"/>
    <property type="match status" value="1"/>
</dbReference>
<gene>
    <name evidence="1" type="ORF">PG986_014858</name>
</gene>
<proteinExistence type="predicted"/>
<dbReference type="InterPro" id="IPR029068">
    <property type="entry name" value="Glyas_Bleomycin-R_OHBP_Dase"/>
</dbReference>
<dbReference type="CDD" id="cd07262">
    <property type="entry name" value="VOC_like"/>
    <property type="match status" value="1"/>
</dbReference>
<keyword evidence="2" id="KW-1185">Reference proteome</keyword>
<name>A0ABR1PUN8_9PEZI</name>
<evidence type="ECO:0000313" key="1">
    <source>
        <dbReference type="EMBL" id="KAK7937990.1"/>
    </source>
</evidence>
<dbReference type="EMBL" id="JAQQWE010000010">
    <property type="protein sequence ID" value="KAK7937990.1"/>
    <property type="molecule type" value="Genomic_DNA"/>
</dbReference>
<dbReference type="SUPFAM" id="SSF54593">
    <property type="entry name" value="Glyoxalase/Bleomycin resistance protein/Dihydroxybiphenyl dioxygenase"/>
    <property type="match status" value="1"/>
</dbReference>
<accession>A0ABR1PUN8</accession>
<reference evidence="1 2" key="1">
    <citation type="submission" date="2023-01" db="EMBL/GenBank/DDBJ databases">
        <title>Analysis of 21 Apiospora genomes using comparative genomics revels a genus with tremendous synthesis potential of carbohydrate active enzymes and secondary metabolites.</title>
        <authorList>
            <person name="Sorensen T."/>
        </authorList>
    </citation>
    <scope>NUCLEOTIDE SEQUENCE [LARGE SCALE GENOMIC DNA]</scope>
    <source>
        <strain evidence="1 2">CBS 24483</strain>
    </source>
</reference>
<dbReference type="RefSeq" id="XP_066693318.1">
    <property type="nucleotide sequence ID" value="XM_066851080.1"/>
</dbReference>
<evidence type="ECO:0008006" key="3">
    <source>
        <dbReference type="Google" id="ProtNLM"/>
    </source>
</evidence>
<comment type="caution">
    <text evidence="1">The sequence shown here is derived from an EMBL/GenBank/DDBJ whole genome shotgun (WGS) entry which is preliminary data.</text>
</comment>
<organism evidence="1 2">
    <name type="scientific">Apiospora aurea</name>
    <dbReference type="NCBI Taxonomy" id="335848"/>
    <lineage>
        <taxon>Eukaryota</taxon>
        <taxon>Fungi</taxon>
        <taxon>Dikarya</taxon>
        <taxon>Ascomycota</taxon>
        <taxon>Pezizomycotina</taxon>
        <taxon>Sordariomycetes</taxon>
        <taxon>Xylariomycetidae</taxon>
        <taxon>Amphisphaeriales</taxon>
        <taxon>Apiosporaceae</taxon>
        <taxon>Apiospora</taxon>
    </lineage>
</organism>
<evidence type="ECO:0000313" key="2">
    <source>
        <dbReference type="Proteomes" id="UP001391051"/>
    </source>
</evidence>
<dbReference type="Proteomes" id="UP001391051">
    <property type="component" value="Unassembled WGS sequence"/>
</dbReference>
<dbReference type="PANTHER" id="PTHR35006:SF2">
    <property type="entry name" value="GLYOXALASE FAMILY PROTEIN (AFU_ORTHOLOGUE AFUA_5G14830)"/>
    <property type="match status" value="1"/>
</dbReference>
<protein>
    <recommendedName>
        <fullName evidence="3">VOC domain-containing protein</fullName>
    </recommendedName>
</protein>